<evidence type="ECO:0000313" key="2">
    <source>
        <dbReference type="EMBL" id="MEQ2162873.1"/>
    </source>
</evidence>
<accession>A0ABV0MUS5</accession>
<gene>
    <name evidence="2" type="ORF">GOODEAATRI_024387</name>
</gene>
<dbReference type="EMBL" id="JAHRIO010012719">
    <property type="protein sequence ID" value="MEQ2162873.1"/>
    <property type="molecule type" value="Genomic_DNA"/>
</dbReference>
<proteinExistence type="predicted"/>
<evidence type="ECO:0000313" key="3">
    <source>
        <dbReference type="Proteomes" id="UP001476798"/>
    </source>
</evidence>
<organism evidence="2 3">
    <name type="scientific">Goodea atripinnis</name>
    <dbReference type="NCBI Taxonomy" id="208336"/>
    <lineage>
        <taxon>Eukaryota</taxon>
        <taxon>Metazoa</taxon>
        <taxon>Chordata</taxon>
        <taxon>Craniata</taxon>
        <taxon>Vertebrata</taxon>
        <taxon>Euteleostomi</taxon>
        <taxon>Actinopterygii</taxon>
        <taxon>Neopterygii</taxon>
        <taxon>Teleostei</taxon>
        <taxon>Neoteleostei</taxon>
        <taxon>Acanthomorphata</taxon>
        <taxon>Ovalentaria</taxon>
        <taxon>Atherinomorphae</taxon>
        <taxon>Cyprinodontiformes</taxon>
        <taxon>Goodeidae</taxon>
        <taxon>Goodea</taxon>
    </lineage>
</organism>
<feature type="region of interest" description="Disordered" evidence="1">
    <location>
        <begin position="14"/>
        <end position="39"/>
    </location>
</feature>
<dbReference type="Proteomes" id="UP001476798">
    <property type="component" value="Unassembled WGS sequence"/>
</dbReference>
<comment type="caution">
    <text evidence="2">The sequence shown here is derived from an EMBL/GenBank/DDBJ whole genome shotgun (WGS) entry which is preliminary data.</text>
</comment>
<name>A0ABV0MUS5_9TELE</name>
<sequence length="101" mass="11284">MIVSPLFSVLVKTDPARPRPAPASLPQNPRTASFSSSFSVSSGSPHELFFDGTQPAAARRSQICRVKVRRDLKEERNAKDFHMLNNSVFYYTVSTSIQKLI</sequence>
<reference evidence="2 3" key="1">
    <citation type="submission" date="2021-06" db="EMBL/GenBank/DDBJ databases">
        <authorList>
            <person name="Palmer J.M."/>
        </authorList>
    </citation>
    <scope>NUCLEOTIDE SEQUENCE [LARGE SCALE GENOMIC DNA]</scope>
    <source>
        <strain evidence="2 3">GA_2019</strain>
        <tissue evidence="2">Muscle</tissue>
    </source>
</reference>
<evidence type="ECO:0000256" key="1">
    <source>
        <dbReference type="SAM" id="MobiDB-lite"/>
    </source>
</evidence>
<protein>
    <submittedName>
        <fullName evidence="2">Uncharacterized protein</fullName>
    </submittedName>
</protein>
<keyword evidence="3" id="KW-1185">Reference proteome</keyword>